<comment type="caution">
    <text evidence="1">The sequence shown here is derived from an EMBL/GenBank/DDBJ whole genome shotgun (WGS) entry which is preliminary data.</text>
</comment>
<protein>
    <submittedName>
        <fullName evidence="1">YkgJ family cysteine cluster protein</fullName>
    </submittedName>
</protein>
<dbReference type="Pfam" id="PF03692">
    <property type="entry name" value="CxxCxxCC"/>
    <property type="match status" value="1"/>
</dbReference>
<evidence type="ECO:0000313" key="1">
    <source>
        <dbReference type="EMBL" id="MBK8524184.1"/>
    </source>
</evidence>
<dbReference type="EMBL" id="JADJUC010000007">
    <property type="protein sequence ID" value="MBK8524184.1"/>
    <property type="molecule type" value="Genomic_DNA"/>
</dbReference>
<dbReference type="Proteomes" id="UP000886689">
    <property type="component" value="Unassembled WGS sequence"/>
</dbReference>
<reference evidence="1" key="1">
    <citation type="submission" date="2020-10" db="EMBL/GenBank/DDBJ databases">
        <title>Connecting structure to function with the recovery of over 1000 high-quality activated sludge metagenome-assembled genomes encoding full-length rRNA genes using long-read sequencing.</title>
        <authorList>
            <person name="Singleton C.M."/>
            <person name="Petriglieri F."/>
            <person name="Kristensen J.M."/>
            <person name="Kirkegaard R.H."/>
            <person name="Michaelsen T.Y."/>
            <person name="Andersen M.H."/>
            <person name="Karst S.M."/>
            <person name="Dueholm M.S."/>
            <person name="Nielsen P.H."/>
            <person name="Albertsen M."/>
        </authorList>
    </citation>
    <scope>NUCLEOTIDE SEQUENCE</scope>
    <source>
        <strain evidence="1">Hirt_18-Q3-R61-65_BATAC.395</strain>
    </source>
</reference>
<organism evidence="1 2">
    <name type="scientific">Candidatus Proximibacter danicus</name>
    <dbReference type="NCBI Taxonomy" id="2954365"/>
    <lineage>
        <taxon>Bacteria</taxon>
        <taxon>Pseudomonadati</taxon>
        <taxon>Pseudomonadota</taxon>
        <taxon>Betaproteobacteria</taxon>
        <taxon>Candidatus Proximibacter</taxon>
    </lineage>
</organism>
<sequence>MGDDDVPRRFTVEDEWGGEVMRRLDDGWCAALDRETLLCTIYERRPNVCREYAVGDSDCLVERLQLVVIHPTSPA</sequence>
<dbReference type="InterPro" id="IPR005358">
    <property type="entry name" value="Puta_zinc/iron-chelating_dom"/>
</dbReference>
<evidence type="ECO:0000313" key="2">
    <source>
        <dbReference type="Proteomes" id="UP000886689"/>
    </source>
</evidence>
<gene>
    <name evidence="1" type="ORF">IPL58_08665</name>
</gene>
<name>A0A9D7K2G7_9PROT</name>
<dbReference type="AlphaFoldDB" id="A0A9D7K2G7"/>
<proteinExistence type="predicted"/>
<accession>A0A9D7K2G7</accession>